<dbReference type="KEGG" id="vah:G7081_05895"/>
<accession>A0A6G8ANU0</accession>
<reference evidence="1 2" key="1">
    <citation type="submission" date="2020-03" db="EMBL/GenBank/DDBJ databases">
        <title>Vagococcus sp. nov., isolated from beetles.</title>
        <authorList>
            <person name="Hyun D.-W."/>
            <person name="Bae J.-W."/>
        </authorList>
    </citation>
    <scope>NUCLEOTIDE SEQUENCE [LARGE SCALE GENOMIC DNA]</scope>
    <source>
        <strain evidence="1 2">HDW17A</strain>
    </source>
</reference>
<dbReference type="Proteomes" id="UP000500890">
    <property type="component" value="Chromosome"/>
</dbReference>
<organism evidence="1 2">
    <name type="scientific">Vagococcus coleopterorum</name>
    <dbReference type="NCBI Taxonomy" id="2714946"/>
    <lineage>
        <taxon>Bacteria</taxon>
        <taxon>Bacillati</taxon>
        <taxon>Bacillota</taxon>
        <taxon>Bacilli</taxon>
        <taxon>Lactobacillales</taxon>
        <taxon>Enterococcaceae</taxon>
        <taxon>Vagococcus</taxon>
    </lineage>
</organism>
<dbReference type="AlphaFoldDB" id="A0A6G8ANU0"/>
<proteinExistence type="predicted"/>
<evidence type="ECO:0000313" key="2">
    <source>
        <dbReference type="Proteomes" id="UP000500890"/>
    </source>
</evidence>
<sequence length="292" mass="34137">MNIQMTAPKLSPLTAEQFMRVNDLYYELSKCDVAEKNFKDLKRRFPDWETMAEDLDLFVSEGLIERYDRRYRFCIPTILSSELSKLNNETTQLKGACDQLSEGTILKLLLSLDEQRSNLYFISDKKLASDFKLAQVSAETYTFVDLTRDDEVVGLASYFVTQNYEHSPEKEVRSLIGDVDHDFFLIFAERTYKQSLEKKPFKETIFSKILALFNYVKIEPLTGLISAMVNVSHYDERLFKSTLNNVIEALFEQPNQMDIQSEIRYLLFRNELLSTLEKKTYIIATRNEEPHD</sequence>
<dbReference type="RefSeq" id="WP_166008027.1">
    <property type="nucleotide sequence ID" value="NZ_CP049886.1"/>
</dbReference>
<gene>
    <name evidence="1" type="ORF">G7081_05895</name>
</gene>
<name>A0A6G8ANU0_9ENTE</name>
<protein>
    <submittedName>
        <fullName evidence="1">DUF1803 domain-containing protein</fullName>
    </submittedName>
</protein>
<dbReference type="EMBL" id="CP049886">
    <property type="protein sequence ID" value="QIL46639.1"/>
    <property type="molecule type" value="Genomic_DNA"/>
</dbReference>
<keyword evidence="2" id="KW-1185">Reference proteome</keyword>
<evidence type="ECO:0000313" key="1">
    <source>
        <dbReference type="EMBL" id="QIL46639.1"/>
    </source>
</evidence>